<reference evidence="4" key="1">
    <citation type="submission" date="2021-07" db="EMBL/GenBank/DDBJ databases">
        <title>New genus and species of the family Alcaligenaceae.</title>
        <authorList>
            <person name="Hahn M.W."/>
        </authorList>
    </citation>
    <scope>NUCLEOTIDE SEQUENCE</scope>
    <source>
        <strain evidence="4">LF4-65</strain>
    </source>
</reference>
<dbReference type="Pfam" id="PF13561">
    <property type="entry name" value="adh_short_C2"/>
    <property type="match status" value="1"/>
</dbReference>
<comment type="similarity">
    <text evidence="1">Belongs to the short-chain dehydrogenases/reductases (SDR) family.</text>
</comment>
<accession>A0A953NB64</accession>
<feature type="transmembrane region" description="Helical" evidence="3">
    <location>
        <begin position="16"/>
        <end position="42"/>
    </location>
</feature>
<dbReference type="PANTHER" id="PTHR43477">
    <property type="entry name" value="DIHYDROANTICAPSIN 7-DEHYDROGENASE"/>
    <property type="match status" value="1"/>
</dbReference>
<keyword evidence="3" id="KW-0472">Membrane</keyword>
<dbReference type="Gene3D" id="3.40.50.720">
    <property type="entry name" value="NAD(P)-binding Rossmann-like Domain"/>
    <property type="match status" value="1"/>
</dbReference>
<name>A0A953NB64_9BURK</name>
<comment type="caution">
    <text evidence="4">The sequence shown here is derived from an EMBL/GenBank/DDBJ whole genome shotgun (WGS) entry which is preliminary data.</text>
</comment>
<dbReference type="Proteomes" id="UP000739565">
    <property type="component" value="Unassembled WGS sequence"/>
</dbReference>
<keyword evidence="2" id="KW-0560">Oxidoreductase</keyword>
<sequence>MSNMTRLDLKLAGKSAWVLGASGAIGSAIAVLLADLGVEVWLSGRNQMKLREVCDRITQAGGRASIQVLDATQSEAVDAAANAIVREAGRIDILVNSTALPTFGKFTDLTDADWDRTFQSKLMVYVRTMRAVLPHMIEVGGGTIVNISGKAGRLPSPAHLPGGSMNAAINLLTKGIADAYQHQGIRANTIAPGPIVSERLNALTAQLATISTANPEFMARKGEPEDVAHAVAWLASPLSAYMNGIVLPVDGGSIPTV</sequence>
<dbReference type="GO" id="GO:0016491">
    <property type="term" value="F:oxidoreductase activity"/>
    <property type="evidence" value="ECO:0007669"/>
    <property type="project" value="UniProtKB-KW"/>
</dbReference>
<dbReference type="EMBL" id="JAHXRI010000010">
    <property type="protein sequence ID" value="MBZ1351699.1"/>
    <property type="molecule type" value="Genomic_DNA"/>
</dbReference>
<dbReference type="PRINTS" id="PR00081">
    <property type="entry name" value="GDHRDH"/>
</dbReference>
<evidence type="ECO:0000313" key="5">
    <source>
        <dbReference type="Proteomes" id="UP000739565"/>
    </source>
</evidence>
<organism evidence="4 5">
    <name type="scientific">Zwartia hollandica</name>
    <dbReference type="NCBI Taxonomy" id="324606"/>
    <lineage>
        <taxon>Bacteria</taxon>
        <taxon>Pseudomonadati</taxon>
        <taxon>Pseudomonadota</taxon>
        <taxon>Betaproteobacteria</taxon>
        <taxon>Burkholderiales</taxon>
        <taxon>Alcaligenaceae</taxon>
        <taxon>Zwartia</taxon>
    </lineage>
</organism>
<protein>
    <submittedName>
        <fullName evidence="4">SDR family oxidoreductase</fullName>
    </submittedName>
</protein>
<gene>
    <name evidence="4" type="ORF">KZZ10_13685</name>
</gene>
<dbReference type="RefSeq" id="WP_259662086.1">
    <property type="nucleotide sequence ID" value="NZ_JAHXRI010000010.1"/>
</dbReference>
<evidence type="ECO:0000313" key="4">
    <source>
        <dbReference type="EMBL" id="MBZ1351699.1"/>
    </source>
</evidence>
<keyword evidence="5" id="KW-1185">Reference proteome</keyword>
<proteinExistence type="inferred from homology"/>
<evidence type="ECO:0000256" key="2">
    <source>
        <dbReference type="ARBA" id="ARBA00023002"/>
    </source>
</evidence>
<dbReference type="SUPFAM" id="SSF51735">
    <property type="entry name" value="NAD(P)-binding Rossmann-fold domains"/>
    <property type="match status" value="1"/>
</dbReference>
<dbReference type="InterPro" id="IPR036291">
    <property type="entry name" value="NAD(P)-bd_dom_sf"/>
</dbReference>
<evidence type="ECO:0000256" key="1">
    <source>
        <dbReference type="ARBA" id="ARBA00006484"/>
    </source>
</evidence>
<dbReference type="AlphaFoldDB" id="A0A953NB64"/>
<keyword evidence="3" id="KW-0812">Transmembrane</keyword>
<dbReference type="InterPro" id="IPR051122">
    <property type="entry name" value="SDR_DHRS6-like"/>
</dbReference>
<dbReference type="PANTHER" id="PTHR43477:SF1">
    <property type="entry name" value="DIHYDROANTICAPSIN 7-DEHYDROGENASE"/>
    <property type="match status" value="1"/>
</dbReference>
<keyword evidence="3" id="KW-1133">Transmembrane helix</keyword>
<dbReference type="InterPro" id="IPR002347">
    <property type="entry name" value="SDR_fam"/>
</dbReference>
<evidence type="ECO:0000256" key="3">
    <source>
        <dbReference type="SAM" id="Phobius"/>
    </source>
</evidence>